<accession>A0A1R3G0Y6</accession>
<dbReference type="EMBL" id="AWUE01024056">
    <property type="protein sequence ID" value="OMO51755.1"/>
    <property type="molecule type" value="Genomic_DNA"/>
</dbReference>
<dbReference type="Proteomes" id="UP000187203">
    <property type="component" value="Unassembled WGS sequence"/>
</dbReference>
<proteinExistence type="predicted"/>
<name>A0A1R3G0Y6_9ROSI</name>
<organism evidence="1 2">
    <name type="scientific">Corchorus olitorius</name>
    <dbReference type="NCBI Taxonomy" id="93759"/>
    <lineage>
        <taxon>Eukaryota</taxon>
        <taxon>Viridiplantae</taxon>
        <taxon>Streptophyta</taxon>
        <taxon>Embryophyta</taxon>
        <taxon>Tracheophyta</taxon>
        <taxon>Spermatophyta</taxon>
        <taxon>Magnoliopsida</taxon>
        <taxon>eudicotyledons</taxon>
        <taxon>Gunneridae</taxon>
        <taxon>Pentapetalae</taxon>
        <taxon>rosids</taxon>
        <taxon>malvids</taxon>
        <taxon>Malvales</taxon>
        <taxon>Malvaceae</taxon>
        <taxon>Grewioideae</taxon>
        <taxon>Apeibeae</taxon>
        <taxon>Corchorus</taxon>
    </lineage>
</organism>
<evidence type="ECO:0000313" key="2">
    <source>
        <dbReference type="Proteomes" id="UP000187203"/>
    </source>
</evidence>
<reference evidence="2" key="1">
    <citation type="submission" date="2013-09" db="EMBL/GenBank/DDBJ databases">
        <title>Corchorus olitorius genome sequencing.</title>
        <authorList>
            <person name="Alam M."/>
            <person name="Haque M.S."/>
            <person name="Islam M.S."/>
            <person name="Emdad E.M."/>
            <person name="Islam M.M."/>
            <person name="Ahmed B."/>
            <person name="Halim A."/>
            <person name="Hossen Q.M.M."/>
            <person name="Hossain M.Z."/>
            <person name="Ahmed R."/>
            <person name="Khan M.M."/>
            <person name="Islam R."/>
            <person name="Rashid M.M."/>
            <person name="Khan S.A."/>
            <person name="Rahman M.S."/>
            <person name="Alam M."/>
            <person name="Yahiya A.S."/>
            <person name="Khan M.S."/>
            <person name="Azam M.S."/>
            <person name="Haque T."/>
            <person name="Lashkar M.Z.H."/>
            <person name="Akhand A.I."/>
            <person name="Morshed G."/>
            <person name="Roy S."/>
            <person name="Uddin K.S."/>
            <person name="Rabeya T."/>
            <person name="Hossain A.S."/>
            <person name="Chowdhury A."/>
            <person name="Snigdha A.R."/>
            <person name="Mortoza M.S."/>
            <person name="Matin S.A."/>
            <person name="Hoque S.M.E."/>
            <person name="Islam M.K."/>
            <person name="Roy D.K."/>
            <person name="Haider R."/>
            <person name="Moosa M.M."/>
            <person name="Elias S.M."/>
            <person name="Hasan A.M."/>
            <person name="Jahan S."/>
            <person name="Shafiuddin M."/>
            <person name="Mahmood N."/>
            <person name="Shommy N.S."/>
        </authorList>
    </citation>
    <scope>NUCLEOTIDE SEQUENCE [LARGE SCALE GENOMIC DNA]</scope>
    <source>
        <strain evidence="2">cv. O-4</strain>
    </source>
</reference>
<evidence type="ECO:0000313" key="1">
    <source>
        <dbReference type="EMBL" id="OMO51755.1"/>
    </source>
</evidence>
<sequence>MTSNLWVSLRFTPSLNRRAQFQVVPEKRGDGFNHQASCHRLESSLTKTICALSLLNFGAVAVDA</sequence>
<protein>
    <submittedName>
        <fullName evidence="1">Uncharacterized protein</fullName>
    </submittedName>
</protein>
<comment type="caution">
    <text evidence="1">The sequence shown here is derived from an EMBL/GenBank/DDBJ whole genome shotgun (WGS) entry which is preliminary data.</text>
</comment>
<keyword evidence="2" id="KW-1185">Reference proteome</keyword>
<gene>
    <name evidence="1" type="ORF">COLO4_37530</name>
</gene>
<dbReference type="AlphaFoldDB" id="A0A1R3G0Y6"/>